<feature type="region of interest" description="Disordered" evidence="2">
    <location>
        <begin position="175"/>
        <end position="265"/>
    </location>
</feature>
<feature type="coiled-coil region" evidence="1">
    <location>
        <begin position="368"/>
        <end position="409"/>
    </location>
</feature>
<feature type="region of interest" description="Disordered" evidence="2">
    <location>
        <begin position="144"/>
        <end position="163"/>
    </location>
</feature>
<gene>
    <name evidence="4" type="ORF">PIB30_052104</name>
</gene>
<dbReference type="EMBL" id="JASCZI010060790">
    <property type="protein sequence ID" value="MED6136028.1"/>
    <property type="molecule type" value="Genomic_DNA"/>
</dbReference>
<reference evidence="4 5" key="1">
    <citation type="journal article" date="2023" name="Plants (Basel)">
        <title>Bridging the Gap: Combining Genomics and Transcriptomics Approaches to Understand Stylosanthes scabra, an Orphan Legume from the Brazilian Caatinga.</title>
        <authorList>
            <person name="Ferreira-Neto J.R.C."/>
            <person name="da Silva M.D."/>
            <person name="Binneck E."/>
            <person name="de Melo N.F."/>
            <person name="da Silva R.H."/>
            <person name="de Melo A.L.T.M."/>
            <person name="Pandolfi V."/>
            <person name="Bustamante F.O."/>
            <person name="Brasileiro-Vidal A.C."/>
            <person name="Benko-Iseppon A.M."/>
        </authorList>
    </citation>
    <scope>NUCLEOTIDE SEQUENCE [LARGE SCALE GENOMIC DNA]</scope>
    <source>
        <tissue evidence="4">Leaves</tissue>
    </source>
</reference>
<keyword evidence="5" id="KW-1185">Reference proteome</keyword>
<organism evidence="4 5">
    <name type="scientific">Stylosanthes scabra</name>
    <dbReference type="NCBI Taxonomy" id="79078"/>
    <lineage>
        <taxon>Eukaryota</taxon>
        <taxon>Viridiplantae</taxon>
        <taxon>Streptophyta</taxon>
        <taxon>Embryophyta</taxon>
        <taxon>Tracheophyta</taxon>
        <taxon>Spermatophyta</taxon>
        <taxon>Magnoliopsida</taxon>
        <taxon>eudicotyledons</taxon>
        <taxon>Gunneridae</taxon>
        <taxon>Pentapetalae</taxon>
        <taxon>rosids</taxon>
        <taxon>fabids</taxon>
        <taxon>Fabales</taxon>
        <taxon>Fabaceae</taxon>
        <taxon>Papilionoideae</taxon>
        <taxon>50 kb inversion clade</taxon>
        <taxon>dalbergioids sensu lato</taxon>
        <taxon>Dalbergieae</taxon>
        <taxon>Pterocarpus clade</taxon>
        <taxon>Stylosanthes</taxon>
    </lineage>
</organism>
<evidence type="ECO:0000259" key="3">
    <source>
        <dbReference type="PROSITE" id="PS51840"/>
    </source>
</evidence>
<evidence type="ECO:0000313" key="4">
    <source>
        <dbReference type="EMBL" id="MED6136028.1"/>
    </source>
</evidence>
<protein>
    <recommendedName>
        <fullName evidence="3">C2 NT-type domain-containing protein</fullName>
    </recommendedName>
</protein>
<dbReference type="Proteomes" id="UP001341840">
    <property type="component" value="Unassembled WGS sequence"/>
</dbReference>
<feature type="compositionally biased region" description="Basic and acidic residues" evidence="2">
    <location>
        <begin position="254"/>
        <end position="265"/>
    </location>
</feature>
<feature type="coiled-coil region" evidence="1">
    <location>
        <begin position="914"/>
        <end position="948"/>
    </location>
</feature>
<dbReference type="PANTHER" id="PTHR34452:SF7">
    <property type="entry name" value="MYOSIN HEAVY CHAIN-RELATED PROTEIN"/>
    <property type="match status" value="1"/>
</dbReference>
<feature type="compositionally biased region" description="Acidic residues" evidence="2">
    <location>
        <begin position="147"/>
        <end position="156"/>
    </location>
</feature>
<feature type="compositionally biased region" description="Polar residues" evidence="2">
    <location>
        <begin position="827"/>
        <end position="836"/>
    </location>
</feature>
<feature type="compositionally biased region" description="Basic and acidic residues" evidence="2">
    <location>
        <begin position="808"/>
        <end position="823"/>
    </location>
</feature>
<feature type="region of interest" description="Disordered" evidence="2">
    <location>
        <begin position="808"/>
        <end position="842"/>
    </location>
</feature>
<feature type="domain" description="C2 NT-type" evidence="3">
    <location>
        <begin position="6"/>
        <end position="141"/>
    </location>
</feature>
<comment type="caution">
    <text evidence="4">The sequence shown here is derived from an EMBL/GenBank/DDBJ whole genome shotgun (WGS) entry which is preliminary data.</text>
</comment>
<sequence>MFRPARWWTDRNRVKALFKLHFHLTQVNESGVDALVLSIVPGDIGKPTTRLDQATVRDGVCTWHNPVYETVKFIQDPKTGKFTDKLYQFLLSTGSSKGSPIGEASINIADYAEATKPCYLSLPIRISHSDALLHVSIQRIQENCDQREEEQEECEDDKQKSHDWIISNHISNSDIDESTRSYSSEEVTAKAMNNREELDVNCSTSSESDTTLSSSDDSSGLDSPRELGLKRKKNIHSSKDVFLSGDSTNGSNRDIPKEDSLESHPIETEKLKAELAALARHVDVSDMELQTLRKQIVKETKRGQDLAKEILVLKEERDAFKFECESLRSFHKRMDEARLRSRSQLEARDLGAFMEEIRQELSYEKDMNANLRLQLKKMQESNAELVLAVQDLEEMLEQSQCNNKESKELVETEMEKYVKMQSNGNNKDTEALEKKIIDLYGEIEMYRRDKDDLEVQLEQIALDYEILKQENHSIVYKLEQSQVQEQLKMQYECSSPPKNDHDLEMHIENLEKQLKEQSEDFSNSLATIKELETHIRRLEEELDKKKQGFEADLEAVTRDKVEQEQRAIKAEEALRKTRMANAKTAERLQEEFRRLSSQMTSAFDANEKAAMKALKEASQLRAEKSFLEETLEKAKQDIQLLQSDYEVKLDELSNQMNSMTVQIQQMKLEIEEKTKQLEDQKKNGEQAGSDFSEEIQVLKAENEDLKGEISLMKKSMEESEEMLERGSAERNELVSTIALLRKEAEESVNELKLLKDENLEEARRFEKDLETIRAQYSELKGSVSEEAAEKEKLRKQVLQMKMEIKKKEDALSSMERRLKDSLKNKKSASAPQNSKDMASLRENVKMLEGLVKSKEKALESSSSSFLNKEKEFQTKIEELENKVEEFNQIIALQQVGQELSIISSEDVCDEKEMVSELKERNKSMESELKEMQERYLEMSLKFAEVEGERQQLVMTLRNLNLKAINKP</sequence>
<accession>A0ABU6SJP8</accession>
<dbReference type="PROSITE" id="PS51840">
    <property type="entry name" value="C2_NT"/>
    <property type="match status" value="1"/>
</dbReference>
<proteinExistence type="predicted"/>
<name>A0ABU6SJP8_9FABA</name>
<dbReference type="Pfam" id="PF10358">
    <property type="entry name" value="NT-C2"/>
    <property type="match status" value="1"/>
</dbReference>
<feature type="compositionally biased region" description="Low complexity" evidence="2">
    <location>
        <begin position="203"/>
        <end position="222"/>
    </location>
</feature>
<keyword evidence="1" id="KW-0175">Coiled coil</keyword>
<dbReference type="PANTHER" id="PTHR34452">
    <property type="entry name" value="MYOSIN HEAVY CHAIN-RELATED PROTEIN"/>
    <property type="match status" value="1"/>
</dbReference>
<dbReference type="InterPro" id="IPR019448">
    <property type="entry name" value="NT-C2"/>
</dbReference>
<evidence type="ECO:0000313" key="5">
    <source>
        <dbReference type="Proteomes" id="UP001341840"/>
    </source>
</evidence>
<feature type="coiled-coil region" evidence="1">
    <location>
        <begin position="443"/>
        <end position="470"/>
    </location>
</feature>
<feature type="coiled-coil region" evidence="1">
    <location>
        <begin position="500"/>
        <end position="573"/>
    </location>
</feature>
<evidence type="ECO:0000256" key="1">
    <source>
        <dbReference type="SAM" id="Coils"/>
    </source>
</evidence>
<evidence type="ECO:0000256" key="2">
    <source>
        <dbReference type="SAM" id="MobiDB-lite"/>
    </source>
</evidence>